<dbReference type="EMBL" id="CP136137">
    <property type="protein sequence ID" value="WYY06364.1"/>
    <property type="molecule type" value="Genomic_DNA"/>
</dbReference>
<dbReference type="PIRSF" id="PIRSF028408">
    <property type="entry name" value="UCP028408"/>
    <property type="match status" value="1"/>
</dbReference>
<organism evidence="4 5">
    <name type="scientific">Gordonia hydrophobica</name>
    <dbReference type="NCBI Taxonomy" id="40516"/>
    <lineage>
        <taxon>Bacteria</taxon>
        <taxon>Bacillati</taxon>
        <taxon>Actinomycetota</taxon>
        <taxon>Actinomycetes</taxon>
        <taxon>Mycobacteriales</taxon>
        <taxon>Gordoniaceae</taxon>
        <taxon>Gordonia</taxon>
    </lineage>
</organism>
<feature type="domain" description="Wadjet protein JetD C-terminal" evidence="2">
    <location>
        <begin position="198"/>
        <end position="369"/>
    </location>
</feature>
<name>A0ABZ2TY33_9ACTN</name>
<proteinExistence type="predicted"/>
<evidence type="ECO:0000313" key="4">
    <source>
        <dbReference type="EMBL" id="WYY06364.1"/>
    </source>
</evidence>
<dbReference type="Pfam" id="PF11795">
    <property type="entry name" value="DUF3322"/>
    <property type="match status" value="1"/>
</dbReference>
<gene>
    <name evidence="4" type="ORF">RVF87_14975</name>
</gene>
<feature type="region of interest" description="Disordered" evidence="1">
    <location>
        <begin position="376"/>
        <end position="405"/>
    </location>
</feature>
<dbReference type="InterPro" id="IPR014544">
    <property type="entry name" value="UCP028408"/>
</dbReference>
<reference evidence="4 5" key="1">
    <citation type="journal article" date="2023" name="Virus Evol.">
        <title>Computational host range prediction-The good, the bad, and the ugly.</title>
        <authorList>
            <person name="Howell A.A."/>
            <person name="Versoza C.J."/>
            <person name="Pfeifer S.P."/>
        </authorList>
    </citation>
    <scope>NUCLEOTIDE SEQUENCE [LARGE SCALE GENOMIC DNA]</scope>
    <source>
        <strain evidence="4 5">1610/1b</strain>
    </source>
</reference>
<dbReference type="InterPro" id="IPR024534">
    <property type="entry name" value="JetD_C"/>
</dbReference>
<evidence type="ECO:0000259" key="2">
    <source>
        <dbReference type="Pfam" id="PF09983"/>
    </source>
</evidence>
<accession>A0ABZ2TY33</accession>
<evidence type="ECO:0000256" key="1">
    <source>
        <dbReference type="SAM" id="MobiDB-lite"/>
    </source>
</evidence>
<protein>
    <submittedName>
        <fullName evidence="4">DUF3322 domain-containing protein</fullName>
    </submittedName>
</protein>
<dbReference type="Pfam" id="PF09983">
    <property type="entry name" value="JetD_C"/>
    <property type="match status" value="1"/>
</dbReference>
<evidence type="ECO:0000313" key="5">
    <source>
        <dbReference type="Proteomes" id="UP001479933"/>
    </source>
</evidence>
<dbReference type="Proteomes" id="UP001479933">
    <property type="component" value="Chromosome"/>
</dbReference>
<keyword evidence="5" id="KW-1185">Reference proteome</keyword>
<feature type="domain" description="DUF3322" evidence="3">
    <location>
        <begin position="35"/>
        <end position="188"/>
    </location>
</feature>
<sequence length="405" mass="44166">MISTSAVRTAAEKAVRSRMRRWIADPVAAADDSVVIALRPPTESTVADDPDAARDWVRSWIAYTGPGVVDREERRWRSFGTQTVPVRLTLTGVEEICRAAGELTRWRRLVARRAQLLEVVSSPDFDDAVAGWHKKWDALDDADFDRLVSMLAWLLAHPDSGLLIRQLPVEGVHTKWLGAHRGLVEILVAAARGSGELGVHSAPRLIEMAVLDPALLPGWPRIVAAPVADLSALPVAPQVVLIVENRECLHVLPDAHGTVALVGSGNAVGSVAQIGWLRAARVLYWGDLDHAGLVFVGRLRRTLPSLTSVMMEVDTFRRWENLAVDGKLIADNTELPLTDAERAALDLVVAGPHLLEQERIPWDWARAALVDAGLPFRNAGPPTGQNSPHRPTMAPTEDASPERGI</sequence>
<evidence type="ECO:0000259" key="3">
    <source>
        <dbReference type="Pfam" id="PF11795"/>
    </source>
</evidence>
<dbReference type="InterPro" id="IPR024537">
    <property type="entry name" value="DUF3322"/>
</dbReference>
<dbReference type="RefSeq" id="WP_084247245.1">
    <property type="nucleotide sequence ID" value="NZ_CP136137.1"/>
</dbReference>